<dbReference type="KEGG" id="smam:Mal15_48130"/>
<reference evidence="1 2" key="1">
    <citation type="submission" date="2019-02" db="EMBL/GenBank/DDBJ databases">
        <title>Planctomycetal bacteria perform biofilm scaping via a novel small molecule.</title>
        <authorList>
            <person name="Jeske O."/>
            <person name="Boedeker C."/>
            <person name="Wiegand S."/>
            <person name="Breitling P."/>
            <person name="Kallscheuer N."/>
            <person name="Jogler M."/>
            <person name="Rohde M."/>
            <person name="Petersen J."/>
            <person name="Medema M.H."/>
            <person name="Surup F."/>
            <person name="Jogler C."/>
        </authorList>
    </citation>
    <scope>NUCLEOTIDE SEQUENCE [LARGE SCALE GENOMIC DNA]</scope>
    <source>
        <strain evidence="1 2">Mal15</strain>
    </source>
</reference>
<organism evidence="1 2">
    <name type="scientific">Stieleria maiorica</name>
    <dbReference type="NCBI Taxonomy" id="2795974"/>
    <lineage>
        <taxon>Bacteria</taxon>
        <taxon>Pseudomonadati</taxon>
        <taxon>Planctomycetota</taxon>
        <taxon>Planctomycetia</taxon>
        <taxon>Pirellulales</taxon>
        <taxon>Pirellulaceae</taxon>
        <taxon>Stieleria</taxon>
    </lineage>
</organism>
<dbReference type="Gene3D" id="3.40.50.150">
    <property type="entry name" value="Vaccinia Virus protein VP39"/>
    <property type="match status" value="1"/>
</dbReference>
<dbReference type="Proteomes" id="UP000321353">
    <property type="component" value="Chromosome"/>
</dbReference>
<sequence length="228" mass="25122">MTYRGTQQESRKRYLATCDAEEASKYDAWVNAMTSADHDACVADLNRCIAFFDGMTVLDAGSGTGALCLALVRVSGLRITALEPCATMSKLLDSKPDLKCVSTVRGFCDHADDQSHFDAGSFDMIASRQLANCLFDPLAAFRNWHFWLRPGGTVVVLDGLFDRHDWSGRWDGLVDTLPLAACRTTATVPYLLEQIGFRIDFVGLMDYTNALPSTRTQRFMVAATKPNG</sequence>
<gene>
    <name evidence="1" type="ORF">Mal15_48130</name>
</gene>
<keyword evidence="2" id="KW-1185">Reference proteome</keyword>
<name>A0A5B9ML45_9BACT</name>
<accession>A0A5B9ML45</accession>
<evidence type="ECO:0000313" key="1">
    <source>
        <dbReference type="EMBL" id="QEG00741.1"/>
    </source>
</evidence>
<dbReference type="AlphaFoldDB" id="A0A5B9ML45"/>
<dbReference type="RefSeq" id="WP_147869928.1">
    <property type="nucleotide sequence ID" value="NZ_CP036264.1"/>
</dbReference>
<evidence type="ECO:0008006" key="3">
    <source>
        <dbReference type="Google" id="ProtNLM"/>
    </source>
</evidence>
<proteinExistence type="predicted"/>
<protein>
    <recommendedName>
        <fullName evidence="3">Methyltransferase type 11 domain-containing protein</fullName>
    </recommendedName>
</protein>
<dbReference type="SUPFAM" id="SSF53335">
    <property type="entry name" value="S-adenosyl-L-methionine-dependent methyltransferases"/>
    <property type="match status" value="1"/>
</dbReference>
<dbReference type="EMBL" id="CP036264">
    <property type="protein sequence ID" value="QEG00741.1"/>
    <property type="molecule type" value="Genomic_DNA"/>
</dbReference>
<dbReference type="Pfam" id="PF13489">
    <property type="entry name" value="Methyltransf_23"/>
    <property type="match status" value="1"/>
</dbReference>
<dbReference type="CDD" id="cd02440">
    <property type="entry name" value="AdoMet_MTases"/>
    <property type="match status" value="1"/>
</dbReference>
<evidence type="ECO:0000313" key="2">
    <source>
        <dbReference type="Proteomes" id="UP000321353"/>
    </source>
</evidence>
<dbReference type="InterPro" id="IPR029063">
    <property type="entry name" value="SAM-dependent_MTases_sf"/>
</dbReference>